<keyword evidence="8" id="KW-1185">Reference proteome</keyword>
<protein>
    <submittedName>
        <fullName evidence="7">O-antigen ligase</fullName>
    </submittedName>
</protein>
<feature type="domain" description="O-antigen ligase-related" evidence="6">
    <location>
        <begin position="242"/>
        <end position="395"/>
    </location>
</feature>
<feature type="transmembrane region" description="Helical" evidence="5">
    <location>
        <begin position="39"/>
        <end position="57"/>
    </location>
</feature>
<keyword evidence="2 5" id="KW-0812">Transmembrane</keyword>
<keyword evidence="7" id="KW-0436">Ligase</keyword>
<keyword evidence="4 5" id="KW-0472">Membrane</keyword>
<feature type="transmembrane region" description="Helical" evidence="5">
    <location>
        <begin position="6"/>
        <end position="27"/>
    </location>
</feature>
<dbReference type="EMBL" id="JAVDXT010000001">
    <property type="protein sequence ID" value="MDR7376892.1"/>
    <property type="molecule type" value="Genomic_DNA"/>
</dbReference>
<feature type="transmembrane region" description="Helical" evidence="5">
    <location>
        <begin position="436"/>
        <end position="457"/>
    </location>
</feature>
<evidence type="ECO:0000256" key="1">
    <source>
        <dbReference type="ARBA" id="ARBA00004141"/>
    </source>
</evidence>
<evidence type="ECO:0000313" key="7">
    <source>
        <dbReference type="EMBL" id="MDR7376892.1"/>
    </source>
</evidence>
<organism evidence="7 8">
    <name type="scientific">Rhodoferax ferrireducens</name>
    <dbReference type="NCBI Taxonomy" id="192843"/>
    <lineage>
        <taxon>Bacteria</taxon>
        <taxon>Pseudomonadati</taxon>
        <taxon>Pseudomonadota</taxon>
        <taxon>Betaproteobacteria</taxon>
        <taxon>Burkholderiales</taxon>
        <taxon>Comamonadaceae</taxon>
        <taxon>Rhodoferax</taxon>
    </lineage>
</organism>
<feature type="transmembrane region" description="Helical" evidence="5">
    <location>
        <begin position="412"/>
        <end position="430"/>
    </location>
</feature>
<comment type="caution">
    <text evidence="7">The sequence shown here is derived from an EMBL/GenBank/DDBJ whole genome shotgun (WGS) entry which is preliminary data.</text>
</comment>
<feature type="transmembrane region" description="Helical" evidence="5">
    <location>
        <begin position="259"/>
        <end position="278"/>
    </location>
</feature>
<evidence type="ECO:0000256" key="3">
    <source>
        <dbReference type="ARBA" id="ARBA00022989"/>
    </source>
</evidence>
<feature type="transmembrane region" description="Helical" evidence="5">
    <location>
        <begin position="290"/>
        <end position="310"/>
    </location>
</feature>
<accession>A0ABU2C6M3</accession>
<evidence type="ECO:0000256" key="2">
    <source>
        <dbReference type="ARBA" id="ARBA00022692"/>
    </source>
</evidence>
<feature type="transmembrane region" description="Helical" evidence="5">
    <location>
        <begin position="387"/>
        <end position="405"/>
    </location>
</feature>
<feature type="transmembrane region" description="Helical" evidence="5">
    <location>
        <begin position="210"/>
        <end position="229"/>
    </location>
</feature>
<evidence type="ECO:0000256" key="5">
    <source>
        <dbReference type="SAM" id="Phobius"/>
    </source>
</evidence>
<dbReference type="PANTHER" id="PTHR37422">
    <property type="entry name" value="TEICHURONIC ACID BIOSYNTHESIS PROTEIN TUAE"/>
    <property type="match status" value="1"/>
</dbReference>
<gene>
    <name evidence="7" type="ORF">J2X19_001550</name>
</gene>
<dbReference type="RefSeq" id="WP_310372168.1">
    <property type="nucleotide sequence ID" value="NZ_JAVDXT010000001.1"/>
</dbReference>
<comment type="subcellular location">
    <subcellularLocation>
        <location evidence="1">Membrane</location>
        <topology evidence="1">Multi-pass membrane protein</topology>
    </subcellularLocation>
</comment>
<proteinExistence type="predicted"/>
<evidence type="ECO:0000259" key="6">
    <source>
        <dbReference type="Pfam" id="PF04932"/>
    </source>
</evidence>
<dbReference type="Proteomes" id="UP001180487">
    <property type="component" value="Unassembled WGS sequence"/>
</dbReference>
<evidence type="ECO:0000256" key="4">
    <source>
        <dbReference type="ARBA" id="ARBA00023136"/>
    </source>
</evidence>
<feature type="transmembrane region" description="Helical" evidence="5">
    <location>
        <begin position="236"/>
        <end position="253"/>
    </location>
</feature>
<dbReference type="InterPro" id="IPR051533">
    <property type="entry name" value="WaaL-like"/>
</dbReference>
<dbReference type="PANTHER" id="PTHR37422:SF13">
    <property type="entry name" value="LIPOPOLYSACCHARIDE BIOSYNTHESIS PROTEIN PA4999-RELATED"/>
    <property type="match status" value="1"/>
</dbReference>
<evidence type="ECO:0000313" key="8">
    <source>
        <dbReference type="Proteomes" id="UP001180487"/>
    </source>
</evidence>
<feature type="transmembrane region" description="Helical" evidence="5">
    <location>
        <begin position="172"/>
        <end position="190"/>
    </location>
</feature>
<feature type="transmembrane region" description="Helical" evidence="5">
    <location>
        <begin position="144"/>
        <end position="160"/>
    </location>
</feature>
<keyword evidence="3 5" id="KW-1133">Transmembrane helix</keyword>
<feature type="transmembrane region" description="Helical" evidence="5">
    <location>
        <begin position="77"/>
        <end position="97"/>
    </location>
</feature>
<sequence length="478" mass="51677">MFEILFYGAAGLGAVAIPFVAYLAVVGVTQITRQREVGWFHYCFYGIFLTVAAQTIASGRDLSVANWLSVTTDGPKIAAWATWETRVVSVLLLLAAAERVATAVFNAKATAKMTVLLPIFVMYWMGVVASPALLGRYPRVSHEYLYPLLFACAGLLATKTESILAVQVARNALLLFIAAGVLAIPINTGLVLETGYAQGYLPGVPRMAGLAPHALQLGFIAQVAMFCLWDKPFKHSLLNKLAWVLCLGVLFVAQSKTAWVSFAVSAMVMLLLRQGAIVRKKLFDSERPAIGIILVLAAMAGVLLVAYTMVFGELGSKIIRFFDTDDGAKLLTLNGREEIWAIALSEWRNSPIFGYGPTLFSLEFRQSIGLLNATHAHNQFVDDLSRAGLVGATALVIYVLILLVLCLRTAKVTGGLSVALLLVIVLRGVSEVPFALYSYGLEFAVHLLLLIVLVGAFRINKKDRTITTPHDSALAAVG</sequence>
<name>A0ABU2C6M3_9BURK</name>
<dbReference type="InterPro" id="IPR007016">
    <property type="entry name" value="O-antigen_ligase-rel_domated"/>
</dbReference>
<reference evidence="7 8" key="1">
    <citation type="submission" date="2023-07" db="EMBL/GenBank/DDBJ databases">
        <title>Sorghum-associated microbial communities from plants grown in Nebraska, USA.</title>
        <authorList>
            <person name="Schachtman D."/>
        </authorList>
    </citation>
    <scope>NUCLEOTIDE SEQUENCE [LARGE SCALE GENOMIC DNA]</scope>
    <source>
        <strain evidence="7 8">BE313</strain>
    </source>
</reference>
<dbReference type="Pfam" id="PF04932">
    <property type="entry name" value="Wzy_C"/>
    <property type="match status" value="1"/>
</dbReference>
<dbReference type="GO" id="GO:0016874">
    <property type="term" value="F:ligase activity"/>
    <property type="evidence" value="ECO:0007669"/>
    <property type="project" value="UniProtKB-KW"/>
</dbReference>
<feature type="transmembrane region" description="Helical" evidence="5">
    <location>
        <begin position="109"/>
        <end position="132"/>
    </location>
</feature>